<evidence type="ECO:0000256" key="2">
    <source>
        <dbReference type="ARBA" id="ARBA00022801"/>
    </source>
</evidence>
<dbReference type="AlphaFoldDB" id="A0AAJ0LX53"/>
<dbReference type="Proteomes" id="UP001271007">
    <property type="component" value="Unassembled WGS sequence"/>
</dbReference>
<gene>
    <name evidence="4" type="ORF">LTR09_000378</name>
</gene>
<evidence type="ECO:0000313" key="5">
    <source>
        <dbReference type="Proteomes" id="UP001271007"/>
    </source>
</evidence>
<protein>
    <recommendedName>
        <fullName evidence="3">Sulfatase N-terminal domain-containing protein</fullName>
    </recommendedName>
</protein>
<comment type="caution">
    <text evidence="4">The sequence shown here is derived from an EMBL/GenBank/DDBJ whole genome shotgun (WGS) entry which is preliminary data.</text>
</comment>
<dbReference type="PANTHER" id="PTHR42693:SF53">
    <property type="entry name" value="ENDO-4-O-SULFATASE"/>
    <property type="match status" value="1"/>
</dbReference>
<keyword evidence="2" id="KW-0378">Hydrolase</keyword>
<accession>A0AAJ0LX53</accession>
<dbReference type="InterPro" id="IPR050738">
    <property type="entry name" value="Sulfatase"/>
</dbReference>
<evidence type="ECO:0000256" key="1">
    <source>
        <dbReference type="ARBA" id="ARBA00008779"/>
    </source>
</evidence>
<dbReference type="InterPro" id="IPR000917">
    <property type="entry name" value="Sulfatase_N"/>
</dbReference>
<dbReference type="EMBL" id="JAWDJX010000001">
    <property type="protein sequence ID" value="KAK3058813.1"/>
    <property type="molecule type" value="Genomic_DNA"/>
</dbReference>
<dbReference type="Gene3D" id="3.40.720.10">
    <property type="entry name" value="Alkaline Phosphatase, subunit A"/>
    <property type="match status" value="1"/>
</dbReference>
<reference evidence="4" key="1">
    <citation type="submission" date="2023-04" db="EMBL/GenBank/DDBJ databases">
        <title>Black Yeasts Isolated from many extreme environments.</title>
        <authorList>
            <person name="Coleine C."/>
            <person name="Stajich J.E."/>
            <person name="Selbmann L."/>
        </authorList>
    </citation>
    <scope>NUCLEOTIDE SEQUENCE</scope>
    <source>
        <strain evidence="4">CCFEE 5312</strain>
    </source>
</reference>
<evidence type="ECO:0000259" key="3">
    <source>
        <dbReference type="Pfam" id="PF00884"/>
    </source>
</evidence>
<comment type="similarity">
    <text evidence="1">Belongs to the sulfatase family.</text>
</comment>
<keyword evidence="5" id="KW-1185">Reference proteome</keyword>
<name>A0AAJ0LX53_9PEZI</name>
<dbReference type="Pfam" id="PF00884">
    <property type="entry name" value="Sulfatase"/>
    <property type="match status" value="1"/>
</dbReference>
<evidence type="ECO:0000313" key="4">
    <source>
        <dbReference type="EMBL" id="KAK3058813.1"/>
    </source>
</evidence>
<dbReference type="GO" id="GO:0004065">
    <property type="term" value="F:arylsulfatase activity"/>
    <property type="evidence" value="ECO:0007669"/>
    <property type="project" value="TreeGrafter"/>
</dbReference>
<dbReference type="InterPro" id="IPR017850">
    <property type="entry name" value="Alkaline_phosphatase_core_sf"/>
</dbReference>
<proteinExistence type="inferred from homology"/>
<dbReference type="PANTHER" id="PTHR42693">
    <property type="entry name" value="ARYLSULFATASE FAMILY MEMBER"/>
    <property type="match status" value="1"/>
</dbReference>
<feature type="domain" description="Sulfatase N-terminal" evidence="3">
    <location>
        <begin position="6"/>
        <end position="228"/>
    </location>
</feature>
<sequence length="229" mass="25825">MASEKKNIILIVADDLGLEYVGCYGCKSIKTPNLDRMASSGTKFDMAFCTTASCSGSRSSMYTGIFTHQNGQYGLNQMKTHFQTFGHIDTIPKLFNHAGYQTGIIGKVHVGTDDVYPWQIKEESGTRDVAWIADRCEAFFENSKDANKPFNLTIGYVDPHRDIKTRGEFGNRKEQYGDRVPGTEFKREDVDTPAWISDLPETRQEFAEYYRAITRVDAGVGLIFEALER</sequence>
<dbReference type="SUPFAM" id="SSF53649">
    <property type="entry name" value="Alkaline phosphatase-like"/>
    <property type="match status" value="1"/>
</dbReference>
<organism evidence="4 5">
    <name type="scientific">Extremus antarcticus</name>
    <dbReference type="NCBI Taxonomy" id="702011"/>
    <lineage>
        <taxon>Eukaryota</taxon>
        <taxon>Fungi</taxon>
        <taxon>Dikarya</taxon>
        <taxon>Ascomycota</taxon>
        <taxon>Pezizomycotina</taxon>
        <taxon>Dothideomycetes</taxon>
        <taxon>Dothideomycetidae</taxon>
        <taxon>Mycosphaerellales</taxon>
        <taxon>Extremaceae</taxon>
        <taxon>Extremus</taxon>
    </lineage>
</organism>